<dbReference type="PANTHER" id="PTHR21405">
    <property type="entry name" value="CDNA SEQUENCE BC021608"/>
    <property type="match status" value="1"/>
</dbReference>
<name>A0A1Y2A5X6_9PLEO</name>
<organism evidence="2 3">
    <name type="scientific">Clohesyomyces aquaticus</name>
    <dbReference type="NCBI Taxonomy" id="1231657"/>
    <lineage>
        <taxon>Eukaryota</taxon>
        <taxon>Fungi</taxon>
        <taxon>Dikarya</taxon>
        <taxon>Ascomycota</taxon>
        <taxon>Pezizomycotina</taxon>
        <taxon>Dothideomycetes</taxon>
        <taxon>Pleosporomycetidae</taxon>
        <taxon>Pleosporales</taxon>
        <taxon>Lindgomycetaceae</taxon>
        <taxon>Clohesyomyces</taxon>
    </lineage>
</organism>
<dbReference type="STRING" id="1231657.A0A1Y2A5X6"/>
<evidence type="ECO:0000256" key="1">
    <source>
        <dbReference type="ARBA" id="ARBA00006995"/>
    </source>
</evidence>
<gene>
    <name evidence="2" type="ORF">BCR34DRAFT_473927</name>
</gene>
<sequence>MVISTPTTTLSANDTKILAALFDPETLPSSISQTKNKSLVDDSLPPHPKISSSELSALETQQNALIQKVTSQPTSPPSTIQGVMEEMDEIAEKWPEYPSVFLNRAMVRRLGLESALTSTSTPTSPSTSPNIFLSLSNAPSAPVTPLFTDLSLAISLCTPSSPSSPVSTYASRILRQAYSHRAYLYLKAADSAASPSASSGLGFRGKTKTELEELASLDFGHAARYGDEVARDMSVRTNPYAKMCGGIVREALGREWEGAR</sequence>
<proteinExistence type="inferred from homology"/>
<dbReference type="Proteomes" id="UP000193144">
    <property type="component" value="Unassembled WGS sequence"/>
</dbReference>
<comment type="caution">
    <text evidence="2">The sequence shown here is derived from an EMBL/GenBank/DDBJ whole genome shotgun (WGS) entry which is preliminary data.</text>
</comment>
<comment type="similarity">
    <text evidence="1">Belongs to the TTC36 family.</text>
</comment>
<dbReference type="GO" id="GO:0006570">
    <property type="term" value="P:tyrosine metabolic process"/>
    <property type="evidence" value="ECO:0007669"/>
    <property type="project" value="TreeGrafter"/>
</dbReference>
<evidence type="ECO:0000313" key="3">
    <source>
        <dbReference type="Proteomes" id="UP000193144"/>
    </source>
</evidence>
<dbReference type="AlphaFoldDB" id="A0A1Y2A5X6"/>
<accession>A0A1Y2A5X6</accession>
<dbReference type="PANTHER" id="PTHR21405:SF0">
    <property type="entry name" value="TETRATRICOPEPTIDE REPEAT PROTEIN 36"/>
    <property type="match status" value="1"/>
</dbReference>
<dbReference type="OrthoDB" id="539634at2759"/>
<evidence type="ECO:0000313" key="2">
    <source>
        <dbReference type="EMBL" id="ORY17916.1"/>
    </source>
</evidence>
<keyword evidence="3" id="KW-1185">Reference proteome</keyword>
<dbReference type="InterPro" id="IPR038906">
    <property type="entry name" value="TTC36"/>
</dbReference>
<reference evidence="2 3" key="1">
    <citation type="submission" date="2016-07" db="EMBL/GenBank/DDBJ databases">
        <title>Pervasive Adenine N6-methylation of Active Genes in Fungi.</title>
        <authorList>
            <consortium name="DOE Joint Genome Institute"/>
            <person name="Mondo S.J."/>
            <person name="Dannebaum R.O."/>
            <person name="Kuo R.C."/>
            <person name="Labutti K."/>
            <person name="Haridas S."/>
            <person name="Kuo A."/>
            <person name="Salamov A."/>
            <person name="Ahrendt S.R."/>
            <person name="Lipzen A."/>
            <person name="Sullivan W."/>
            <person name="Andreopoulos W.B."/>
            <person name="Clum A."/>
            <person name="Lindquist E."/>
            <person name="Daum C."/>
            <person name="Ramamoorthy G.K."/>
            <person name="Gryganskyi A."/>
            <person name="Culley D."/>
            <person name="Magnuson J.K."/>
            <person name="James T.Y."/>
            <person name="O'Malley M.A."/>
            <person name="Stajich J.E."/>
            <person name="Spatafora J.W."/>
            <person name="Visel A."/>
            <person name="Grigoriev I.V."/>
        </authorList>
    </citation>
    <scope>NUCLEOTIDE SEQUENCE [LARGE SCALE GENOMIC DNA]</scope>
    <source>
        <strain evidence="2 3">CBS 115471</strain>
    </source>
</reference>
<protein>
    <submittedName>
        <fullName evidence="2">Uncharacterized protein</fullName>
    </submittedName>
</protein>
<dbReference type="EMBL" id="MCFA01000009">
    <property type="protein sequence ID" value="ORY17916.1"/>
    <property type="molecule type" value="Genomic_DNA"/>
</dbReference>